<evidence type="ECO:0000313" key="2">
    <source>
        <dbReference type="Proteomes" id="UP000762110"/>
    </source>
</evidence>
<gene>
    <name evidence="1" type="ORF">HQN85_11680</name>
</gene>
<keyword evidence="2" id="KW-1185">Reference proteome</keyword>
<dbReference type="EMBL" id="JABMKV010000002">
    <property type="protein sequence ID" value="NQX32390.1"/>
    <property type="molecule type" value="Genomic_DNA"/>
</dbReference>
<reference evidence="1 2" key="1">
    <citation type="submission" date="2020-05" db="EMBL/GenBank/DDBJ databases">
        <title>Description of Pedobacter foliorum sp. nov.</title>
        <authorList>
            <person name="Qi S."/>
            <person name="Carlier A."/>
            <person name="Cnockaert M."/>
            <person name="Vandamme P."/>
        </authorList>
    </citation>
    <scope>NUCLEOTIDE SEQUENCE [LARGE SCALE GENOMIC DNA]</scope>
    <source>
        <strain evidence="1 2">LMG 31300</strain>
    </source>
</reference>
<evidence type="ECO:0000313" key="1">
    <source>
        <dbReference type="EMBL" id="NQX32390.1"/>
    </source>
</evidence>
<comment type="caution">
    <text evidence="1">The sequence shown here is derived from an EMBL/GenBank/DDBJ whole genome shotgun (WGS) entry which is preliminary data.</text>
</comment>
<dbReference type="Proteomes" id="UP000762110">
    <property type="component" value="Unassembled WGS sequence"/>
</dbReference>
<sequence>MKKKEEDMEWEMEAPHLASLSRTTPYSAPDNYFKDLTTHINQSVFVASLTQKENPGFTVPQNYFEELGTEIESRIAVDQLYELAKSDGFKTPANYFDKLNADILSKTSGTVQKTKVVRLWQTDFMKYAAAACFILLTASGLYFNQQNTLQENRTSELASEQMLYDIDESVIIDHIQESQTASTSASDTEMENYILDHFSSSDLSNNL</sequence>
<protein>
    <submittedName>
        <fullName evidence="1">Uncharacterized protein</fullName>
    </submittedName>
</protein>
<accession>A0ABX2DE76</accession>
<organism evidence="1 2">
    <name type="scientific">Pedobacter boryungensis</name>
    <dbReference type="NCBI Taxonomy" id="869962"/>
    <lineage>
        <taxon>Bacteria</taxon>
        <taxon>Pseudomonadati</taxon>
        <taxon>Bacteroidota</taxon>
        <taxon>Sphingobacteriia</taxon>
        <taxon>Sphingobacteriales</taxon>
        <taxon>Sphingobacteriaceae</taxon>
        <taxon>Pedobacter</taxon>
    </lineage>
</organism>
<dbReference type="RefSeq" id="WP_173272325.1">
    <property type="nucleotide sequence ID" value="NZ_JABMKV010000002.1"/>
</dbReference>
<proteinExistence type="predicted"/>
<name>A0ABX2DE76_9SPHI</name>